<evidence type="ECO:0000313" key="2">
    <source>
        <dbReference type="Proteomes" id="UP000584824"/>
    </source>
</evidence>
<proteinExistence type="predicted"/>
<sequence>MAEAHREKGNGAQDAHELRYEAGKVHDVSGLLKTPSVICLLLSRFARNATKWQRVNPSAVGMQLRRILHPYA</sequence>
<accession>A0A7W6K5I8</accession>
<dbReference type="Proteomes" id="UP000584824">
    <property type="component" value="Unassembled WGS sequence"/>
</dbReference>
<protein>
    <submittedName>
        <fullName evidence="1">Uncharacterized protein</fullName>
    </submittedName>
</protein>
<name>A0A7W6K5I8_9HYPH</name>
<comment type="caution">
    <text evidence="1">The sequence shown here is derived from an EMBL/GenBank/DDBJ whole genome shotgun (WGS) entry which is preliminary data.</text>
</comment>
<keyword evidence="2" id="KW-1185">Reference proteome</keyword>
<dbReference type="AlphaFoldDB" id="A0A7W6K5I8"/>
<dbReference type="EMBL" id="JACIDU010000024">
    <property type="protein sequence ID" value="MBB4105599.1"/>
    <property type="molecule type" value="Genomic_DNA"/>
</dbReference>
<evidence type="ECO:0000313" key="1">
    <source>
        <dbReference type="EMBL" id="MBB4105599.1"/>
    </source>
</evidence>
<gene>
    <name evidence="1" type="ORF">GGQ66_004186</name>
</gene>
<reference evidence="1 2" key="1">
    <citation type="submission" date="2020-08" db="EMBL/GenBank/DDBJ databases">
        <title>Genomic Encyclopedia of Type Strains, Phase IV (KMG-IV): sequencing the most valuable type-strain genomes for metagenomic binning, comparative biology and taxonomic classification.</title>
        <authorList>
            <person name="Goeker M."/>
        </authorList>
    </citation>
    <scope>NUCLEOTIDE SEQUENCE [LARGE SCALE GENOMIC DNA]</scope>
    <source>
        <strain evidence="1 2">DSM 26385</strain>
    </source>
</reference>
<organism evidence="1 2">
    <name type="scientific">Allorhizobium borbori</name>
    <dbReference type="NCBI Taxonomy" id="485907"/>
    <lineage>
        <taxon>Bacteria</taxon>
        <taxon>Pseudomonadati</taxon>
        <taxon>Pseudomonadota</taxon>
        <taxon>Alphaproteobacteria</taxon>
        <taxon>Hyphomicrobiales</taxon>
        <taxon>Rhizobiaceae</taxon>
        <taxon>Rhizobium/Agrobacterium group</taxon>
        <taxon>Allorhizobium</taxon>
    </lineage>
</organism>